<dbReference type="GO" id="GO:0016236">
    <property type="term" value="P:macroautophagy"/>
    <property type="evidence" value="ECO:0007669"/>
    <property type="project" value="UniProtKB-ARBA"/>
</dbReference>
<dbReference type="FunFam" id="3.10.20.90:FF:000149">
    <property type="entry name" value="microtubule-associated proteins 1A/1B light chain 3C"/>
    <property type="match status" value="1"/>
</dbReference>
<dbReference type="PANTHER" id="PTHR10969">
    <property type="entry name" value="MICROTUBULE-ASSOCIATED PROTEINS 1A/1B LIGHT CHAIN 3-RELATED"/>
    <property type="match status" value="1"/>
</dbReference>
<dbReference type="GO" id="GO:0012505">
    <property type="term" value="C:endomembrane system"/>
    <property type="evidence" value="ECO:0007669"/>
    <property type="project" value="UniProtKB-SubCell"/>
</dbReference>
<dbReference type="Gene3D" id="3.10.20.90">
    <property type="entry name" value="Phosphatidylinositol 3-kinase Catalytic Subunit, Chain A, domain 1"/>
    <property type="match status" value="1"/>
</dbReference>
<keyword evidence="7" id="KW-0968">Cytoplasmic vesicle</keyword>
<evidence type="ECO:0000256" key="7">
    <source>
        <dbReference type="ARBA" id="ARBA00023329"/>
    </source>
</evidence>
<accession>A0A514EJE8</accession>
<comment type="subcellular location">
    <subcellularLocation>
        <location evidence="1">Cytoplasmic vesicle</location>
        <location evidence="1">Autophagosome</location>
    </subcellularLocation>
    <subcellularLocation>
        <location evidence="8">Endomembrane system</location>
        <topology evidence="8">Lipid-anchor</topology>
    </subcellularLocation>
</comment>
<dbReference type="InterPro" id="IPR004241">
    <property type="entry name" value="Atg8-like"/>
</dbReference>
<feature type="lipid moiety-binding region" description="Phosphatidylserine amidated glycine; alternate" evidence="9">
    <location>
        <position position="117"/>
    </location>
</feature>
<dbReference type="GO" id="GO:0006950">
    <property type="term" value="P:response to stress"/>
    <property type="evidence" value="ECO:0007669"/>
    <property type="project" value="UniProtKB-ARBA"/>
</dbReference>
<evidence type="ECO:0000256" key="10">
    <source>
        <dbReference type="RuleBase" id="RU004384"/>
    </source>
</evidence>
<evidence type="ECO:0000256" key="4">
    <source>
        <dbReference type="ARBA" id="ARBA00023006"/>
    </source>
</evidence>
<dbReference type="CDD" id="cd16129">
    <property type="entry name" value="Ubl_ATG8_MAP1LC3"/>
    <property type="match status" value="1"/>
</dbReference>
<reference evidence="11" key="1">
    <citation type="submission" date="2018-12" db="EMBL/GenBank/DDBJ databases">
        <authorList>
            <person name="Kiselev K.V."/>
        </authorList>
    </citation>
    <scope>NUCLEOTIDE SEQUENCE</scope>
</reference>
<dbReference type="InterPro" id="IPR029071">
    <property type="entry name" value="Ubiquitin-like_domsf"/>
</dbReference>
<evidence type="ECO:0000256" key="2">
    <source>
        <dbReference type="ARBA" id="ARBA00007293"/>
    </source>
</evidence>
<dbReference type="SUPFAM" id="SSF54236">
    <property type="entry name" value="Ubiquitin-like"/>
    <property type="match status" value="1"/>
</dbReference>
<keyword evidence="3" id="KW-0963">Cytoplasm</keyword>
<proteinExistence type="evidence at transcript level"/>
<evidence type="ECO:0000256" key="6">
    <source>
        <dbReference type="ARBA" id="ARBA00023288"/>
    </source>
</evidence>
<dbReference type="Pfam" id="PF02991">
    <property type="entry name" value="ATG8"/>
    <property type="match status" value="1"/>
</dbReference>
<dbReference type="GO" id="GO:0031410">
    <property type="term" value="C:cytoplasmic vesicle"/>
    <property type="evidence" value="ECO:0007669"/>
    <property type="project" value="UniProtKB-KW"/>
</dbReference>
<evidence type="ECO:0000313" key="11">
    <source>
        <dbReference type="EMBL" id="QDI06145.1"/>
    </source>
</evidence>
<dbReference type="EMBL" id="MK286888">
    <property type="protein sequence ID" value="QDI06145.1"/>
    <property type="molecule type" value="mRNA"/>
</dbReference>
<evidence type="ECO:0000256" key="5">
    <source>
        <dbReference type="ARBA" id="ARBA00023136"/>
    </source>
</evidence>
<sequence>MKSFKERRSFEQRRKDVEEIRCKHPNKIPVIIERYERERSLPLLDKSKFLVPDHVTMGELVKIVRRRLQLNPHQAFFLLVNQKSLVSVSTCVSEVYQGEKDEDGFLYLVYAAQETFG</sequence>
<organism evidence="11">
    <name type="scientific">Strongylocentrotus intermedius</name>
    <name type="common">Sea urchin</name>
    <dbReference type="NCBI Taxonomy" id="7667"/>
    <lineage>
        <taxon>Eukaryota</taxon>
        <taxon>Metazoa</taxon>
        <taxon>Echinodermata</taxon>
        <taxon>Eleutherozoa</taxon>
        <taxon>Echinozoa</taxon>
        <taxon>Echinoidea</taxon>
        <taxon>Euechinoidea</taxon>
        <taxon>Echinacea</taxon>
        <taxon>Camarodonta</taxon>
        <taxon>Echinidea</taxon>
        <taxon>Strongylocentrotidae</taxon>
        <taxon>Strongylocentrotus</taxon>
    </lineage>
</organism>
<keyword evidence="4 10" id="KW-0072">Autophagy</keyword>
<name>A0A514EJE8_STRIE</name>
<evidence type="ECO:0000256" key="1">
    <source>
        <dbReference type="ARBA" id="ARBA00004419"/>
    </source>
</evidence>
<evidence type="ECO:0000256" key="3">
    <source>
        <dbReference type="ARBA" id="ARBA00022490"/>
    </source>
</evidence>
<comment type="similarity">
    <text evidence="2 10">Belongs to the ATG8 family.</text>
</comment>
<keyword evidence="5" id="KW-0472">Membrane</keyword>
<dbReference type="AlphaFoldDB" id="A0A514EJE8"/>
<protein>
    <submittedName>
        <fullName evidence="11">Microtubule-associated protein 1A/1B light chain 3A</fullName>
    </submittedName>
</protein>
<evidence type="ECO:0000256" key="8">
    <source>
        <dbReference type="ARBA" id="ARBA00037868"/>
    </source>
</evidence>
<dbReference type="GO" id="GO:0005776">
    <property type="term" value="C:autophagosome"/>
    <property type="evidence" value="ECO:0007669"/>
    <property type="project" value="UniProtKB-SubCell"/>
</dbReference>
<keyword evidence="6 9" id="KW-0449">Lipoprotein</keyword>
<evidence type="ECO:0000256" key="9">
    <source>
        <dbReference type="PIRSR" id="PIRSR604241-50"/>
    </source>
</evidence>